<proteinExistence type="predicted"/>
<feature type="non-terminal residue" evidence="1">
    <location>
        <position position="1"/>
    </location>
</feature>
<dbReference type="EMBL" id="NMUH01003841">
    <property type="protein sequence ID" value="MQM07296.1"/>
    <property type="molecule type" value="Genomic_DNA"/>
</dbReference>
<name>A0A843WHT6_COLES</name>
<organism evidence="1 2">
    <name type="scientific">Colocasia esculenta</name>
    <name type="common">Wild taro</name>
    <name type="synonym">Arum esculentum</name>
    <dbReference type="NCBI Taxonomy" id="4460"/>
    <lineage>
        <taxon>Eukaryota</taxon>
        <taxon>Viridiplantae</taxon>
        <taxon>Streptophyta</taxon>
        <taxon>Embryophyta</taxon>
        <taxon>Tracheophyta</taxon>
        <taxon>Spermatophyta</taxon>
        <taxon>Magnoliopsida</taxon>
        <taxon>Liliopsida</taxon>
        <taxon>Araceae</taxon>
        <taxon>Aroideae</taxon>
        <taxon>Colocasieae</taxon>
        <taxon>Colocasia</taxon>
    </lineage>
</organism>
<accession>A0A843WHT6</accession>
<evidence type="ECO:0000313" key="1">
    <source>
        <dbReference type="EMBL" id="MQM07296.1"/>
    </source>
</evidence>
<protein>
    <submittedName>
        <fullName evidence="1">Uncharacterized protein</fullName>
    </submittedName>
</protein>
<sequence length="116" mass="12609">LQPFSPTLASLSHRVVVVHGHCDDGSHSNLDVIMLELVGPDGKVAEEERGASCVVDRIACSRDNHTRMEIKVRAPAYVAGSTRMAGEMQLVPPWLEPLLEMLFFSTCATHGDALRG</sequence>
<reference evidence="1" key="1">
    <citation type="submission" date="2017-07" db="EMBL/GenBank/DDBJ databases">
        <title>Taro Niue Genome Assembly and Annotation.</title>
        <authorList>
            <person name="Atibalentja N."/>
            <person name="Keating K."/>
            <person name="Fields C.J."/>
        </authorList>
    </citation>
    <scope>NUCLEOTIDE SEQUENCE</scope>
    <source>
        <strain evidence="1">Niue_2</strain>
        <tissue evidence="1">Leaf</tissue>
    </source>
</reference>
<keyword evidence="2" id="KW-1185">Reference proteome</keyword>
<evidence type="ECO:0000313" key="2">
    <source>
        <dbReference type="Proteomes" id="UP000652761"/>
    </source>
</evidence>
<dbReference type="Proteomes" id="UP000652761">
    <property type="component" value="Unassembled WGS sequence"/>
</dbReference>
<comment type="caution">
    <text evidence="1">The sequence shown here is derived from an EMBL/GenBank/DDBJ whole genome shotgun (WGS) entry which is preliminary data.</text>
</comment>
<dbReference type="AlphaFoldDB" id="A0A843WHT6"/>
<gene>
    <name evidence="1" type="ORF">Taro_040133</name>
</gene>